<proteinExistence type="predicted"/>
<keyword evidence="1" id="KW-0732">Signal</keyword>
<accession>A0A2M4D0I1</accession>
<protein>
    <submittedName>
        <fullName evidence="2">Putative secreted protein</fullName>
    </submittedName>
</protein>
<dbReference type="AlphaFoldDB" id="A0A2M4D0I1"/>
<dbReference type="EMBL" id="GGFL01006879">
    <property type="protein sequence ID" value="MBW71057.1"/>
    <property type="molecule type" value="Transcribed_RNA"/>
</dbReference>
<feature type="signal peptide" evidence="1">
    <location>
        <begin position="1"/>
        <end position="27"/>
    </location>
</feature>
<evidence type="ECO:0000256" key="1">
    <source>
        <dbReference type="SAM" id="SignalP"/>
    </source>
</evidence>
<reference evidence="2" key="1">
    <citation type="submission" date="2018-01" db="EMBL/GenBank/DDBJ databases">
        <title>An insight into the sialome of Amazonian anophelines.</title>
        <authorList>
            <person name="Ribeiro J.M."/>
            <person name="Scarpassa V."/>
            <person name="Calvo E."/>
        </authorList>
    </citation>
    <scope>NUCLEOTIDE SEQUENCE</scope>
</reference>
<evidence type="ECO:0000313" key="2">
    <source>
        <dbReference type="EMBL" id="MBW71057.1"/>
    </source>
</evidence>
<sequence length="66" mass="7636">MPPPVPCAHRTNGSPLLWLALLWFASDHPLPRNCHFFRTLCSWTRYYPFPWMRGHFASNAPIARAG</sequence>
<name>A0A2M4D0I1_ANODA</name>
<organism evidence="2">
    <name type="scientific">Anopheles darlingi</name>
    <name type="common">Mosquito</name>
    <dbReference type="NCBI Taxonomy" id="43151"/>
    <lineage>
        <taxon>Eukaryota</taxon>
        <taxon>Metazoa</taxon>
        <taxon>Ecdysozoa</taxon>
        <taxon>Arthropoda</taxon>
        <taxon>Hexapoda</taxon>
        <taxon>Insecta</taxon>
        <taxon>Pterygota</taxon>
        <taxon>Neoptera</taxon>
        <taxon>Endopterygota</taxon>
        <taxon>Diptera</taxon>
        <taxon>Nematocera</taxon>
        <taxon>Culicoidea</taxon>
        <taxon>Culicidae</taxon>
        <taxon>Anophelinae</taxon>
        <taxon>Anopheles</taxon>
    </lineage>
</organism>
<feature type="chain" id="PRO_5014663099" evidence="1">
    <location>
        <begin position="28"/>
        <end position="66"/>
    </location>
</feature>